<dbReference type="Pfam" id="PF01425">
    <property type="entry name" value="Amidase"/>
    <property type="match status" value="1"/>
</dbReference>
<name>A0AAW0S6J6_9HYPO</name>
<dbReference type="AlphaFoldDB" id="A0AAW0S6J6"/>
<dbReference type="Gene3D" id="3.90.1300.10">
    <property type="entry name" value="Amidase signature (AS) domain"/>
    <property type="match status" value="1"/>
</dbReference>
<accession>A0AAW0S6J6</accession>
<comment type="caution">
    <text evidence="3">The sequence shown here is derived from an EMBL/GenBank/DDBJ whole genome shotgun (WGS) entry which is preliminary data.</text>
</comment>
<reference evidence="3 4" key="1">
    <citation type="submission" date="2020-02" db="EMBL/GenBank/DDBJ databases">
        <title>Comparative genomics of the hypocrealean fungal genus Beauvera.</title>
        <authorList>
            <person name="Showalter D.N."/>
            <person name="Bushley K.E."/>
            <person name="Rehner S.A."/>
        </authorList>
    </citation>
    <scope>NUCLEOTIDE SEQUENCE [LARGE SCALE GENOMIC DNA]</scope>
    <source>
        <strain evidence="3 4">ARSEF4384</strain>
    </source>
</reference>
<feature type="domain" description="Amidase" evidence="2">
    <location>
        <begin position="194"/>
        <end position="376"/>
    </location>
</feature>
<feature type="compositionally biased region" description="Basic and acidic residues" evidence="1">
    <location>
        <begin position="700"/>
        <end position="710"/>
    </location>
</feature>
<gene>
    <name evidence="3" type="ORF">G3M48_003320</name>
</gene>
<dbReference type="InterPro" id="IPR036928">
    <property type="entry name" value="AS_sf"/>
</dbReference>
<dbReference type="SUPFAM" id="SSF75304">
    <property type="entry name" value="Amidase signature (AS) enzymes"/>
    <property type="match status" value="1"/>
</dbReference>
<organism evidence="3 4">
    <name type="scientific">Beauveria asiatica</name>
    <dbReference type="NCBI Taxonomy" id="1069075"/>
    <lineage>
        <taxon>Eukaryota</taxon>
        <taxon>Fungi</taxon>
        <taxon>Dikarya</taxon>
        <taxon>Ascomycota</taxon>
        <taxon>Pezizomycotina</taxon>
        <taxon>Sordariomycetes</taxon>
        <taxon>Hypocreomycetidae</taxon>
        <taxon>Hypocreales</taxon>
        <taxon>Cordycipitaceae</taxon>
        <taxon>Beauveria</taxon>
    </lineage>
</organism>
<protein>
    <recommendedName>
        <fullName evidence="2">Amidase domain-containing protein</fullName>
    </recommendedName>
</protein>
<evidence type="ECO:0000259" key="2">
    <source>
        <dbReference type="Pfam" id="PF01425"/>
    </source>
</evidence>
<dbReference type="InterPro" id="IPR023631">
    <property type="entry name" value="Amidase_dom"/>
</dbReference>
<dbReference type="Pfam" id="PF08700">
    <property type="entry name" value="VPS51_Exo84_N"/>
    <property type="match status" value="1"/>
</dbReference>
<dbReference type="PANTHER" id="PTHR46310:SF7">
    <property type="entry name" value="AMIDASE 1"/>
    <property type="match status" value="1"/>
</dbReference>
<dbReference type="PANTHER" id="PTHR46310">
    <property type="entry name" value="AMIDASE 1"/>
    <property type="match status" value="1"/>
</dbReference>
<sequence length="710" mass="77099">MSCHLPFAISDRGVASTNIEIAVGHVKYLLIESQEVSDLLFAGVPFGHLQPALPMRWSCYITSIEFCRYLNLANSLTFPCKNFLECAGFDNDNGHTLVLVYTTSPDETISKSALREFQASTLSRDDVFQPDFASNMVSTDILKKAPSLNRMLLQSFTLRTKVNPFSTLVAVDTAYAGHNGRVVVPSRCYYKPSKDRPLAGARCSVKDNVDIAGHKTTLCNRAWTDFYPTKTKNAACIQVLIEAGAIIVGKVKLQAMITREEPLECVEFTAPFNPRADGYQVPSGSSHASAAGIASYDWLDFSIGSDTNGSGRKPASYNGCFSIRHSTSICDTDGVVGFFPQFDMPVFFGRDISRFSDFISVCHSHLLLSETSLQLPHPPTDRCTAAPCIPFCGHAAPPQHLHTPPPVNMSTIASPRDPSAPLRRVPSNAITPTSSTRPSLDAARSSVTSPVNSSGPGSGPLPVAKRANRAALREYYNLRSAAAAAAAAAPSPPPPRIGVELPDSEVPVSDLDIPGFTTDEYVAKVVAENSLEDLLRLYTRVVGEVRALDAEKKALVYDNYSKLIAATETIRKMRSSMDPLNPMASTLNPAIAQIYSQAAEIREILRASIPAPDSDQAKQRVAAQRRKRTRELAVQVLATPSRLRRLVAEGKLAEARKQWERPRRLLQTWHNKGFGGDEVQACIDDGDAAVTAPTSSSEGRVSKDGRDSTS</sequence>
<feature type="compositionally biased region" description="Low complexity" evidence="1">
    <location>
        <begin position="445"/>
        <end position="463"/>
    </location>
</feature>
<feature type="region of interest" description="Disordered" evidence="1">
    <location>
        <begin position="685"/>
        <end position="710"/>
    </location>
</feature>
<feature type="region of interest" description="Disordered" evidence="1">
    <location>
        <begin position="402"/>
        <end position="463"/>
    </location>
</feature>
<feature type="compositionally biased region" description="Polar residues" evidence="1">
    <location>
        <begin position="428"/>
        <end position="438"/>
    </location>
</feature>
<proteinExistence type="predicted"/>
<evidence type="ECO:0000313" key="4">
    <source>
        <dbReference type="Proteomes" id="UP001397290"/>
    </source>
</evidence>
<evidence type="ECO:0000313" key="3">
    <source>
        <dbReference type="EMBL" id="KAK8150254.1"/>
    </source>
</evidence>
<dbReference type="Proteomes" id="UP001397290">
    <property type="component" value="Unassembled WGS sequence"/>
</dbReference>
<dbReference type="EMBL" id="JAAHCF010000022">
    <property type="protein sequence ID" value="KAK8150254.1"/>
    <property type="molecule type" value="Genomic_DNA"/>
</dbReference>
<keyword evidence="4" id="KW-1185">Reference proteome</keyword>
<evidence type="ECO:0000256" key="1">
    <source>
        <dbReference type="SAM" id="MobiDB-lite"/>
    </source>
</evidence>